<dbReference type="Proteomes" id="UP000273643">
    <property type="component" value="Unassembled WGS sequence"/>
</dbReference>
<evidence type="ECO:0000256" key="2">
    <source>
        <dbReference type="SAM" id="Phobius"/>
    </source>
</evidence>
<feature type="transmembrane region" description="Helical" evidence="2">
    <location>
        <begin position="94"/>
        <end position="117"/>
    </location>
</feature>
<organism evidence="3 4">
    <name type="scientific">Marinimicrobium koreense</name>
    <dbReference type="NCBI Taxonomy" id="306545"/>
    <lineage>
        <taxon>Bacteria</taxon>
        <taxon>Pseudomonadati</taxon>
        <taxon>Pseudomonadota</taxon>
        <taxon>Gammaproteobacteria</taxon>
        <taxon>Cellvibrionales</taxon>
        <taxon>Cellvibrionaceae</taxon>
        <taxon>Marinimicrobium</taxon>
    </lineage>
</organism>
<evidence type="ECO:0000313" key="3">
    <source>
        <dbReference type="EMBL" id="ROQ18560.1"/>
    </source>
</evidence>
<name>A0A3N1NVW9_9GAMM</name>
<feature type="region of interest" description="Disordered" evidence="1">
    <location>
        <begin position="316"/>
        <end position="337"/>
    </location>
</feature>
<sequence>MATITIIRWHHLAAIAVGGGCLGVFPALSHAHVKWFSEPVAEPAPALPDSTTVVVLCVLVAVGTLLAKAVDLLSRAYSLTPRCLCSRSTGPLRLVYYLIAGYFLGAALTGTFLVPHLHVAEPLLTLGVAAQLVVYSALLLERGRALCASLIVMLFVIAGLHDPLFVMEYPVLLGLAWVVLFADKTPTPLGIFLVRCLLGASLISLAFTEKLHNPARAIALLDHYSLNFMSELGMAYSDRLFVYSAGVVELLIGVVFLSGWVTRLTIGVLFAFMVATNSYFFWIGEYRMAMIELVGHLPIFACGILLLFYHPVSEKTGASVSHPGAPARASEAPGRPR</sequence>
<feature type="transmembrane region" description="Helical" evidence="2">
    <location>
        <begin position="147"/>
        <end position="167"/>
    </location>
</feature>
<feature type="transmembrane region" description="Helical" evidence="2">
    <location>
        <begin position="264"/>
        <end position="282"/>
    </location>
</feature>
<feature type="transmembrane region" description="Helical" evidence="2">
    <location>
        <begin position="240"/>
        <end position="258"/>
    </location>
</feature>
<dbReference type="RefSeq" id="WP_170162942.1">
    <property type="nucleotide sequence ID" value="NZ_RJUK01000002.1"/>
</dbReference>
<feature type="transmembrane region" description="Helical" evidence="2">
    <location>
        <begin position="187"/>
        <end position="207"/>
    </location>
</feature>
<accession>A0A3N1NVW9</accession>
<keyword evidence="2" id="KW-1133">Transmembrane helix</keyword>
<dbReference type="EMBL" id="RJUK01000002">
    <property type="protein sequence ID" value="ROQ18560.1"/>
    <property type="molecule type" value="Genomic_DNA"/>
</dbReference>
<gene>
    <name evidence="3" type="ORF">EDC38_2788</name>
</gene>
<feature type="transmembrane region" description="Helical" evidence="2">
    <location>
        <begin position="53"/>
        <end position="73"/>
    </location>
</feature>
<proteinExistence type="predicted"/>
<comment type="caution">
    <text evidence="3">The sequence shown here is derived from an EMBL/GenBank/DDBJ whole genome shotgun (WGS) entry which is preliminary data.</text>
</comment>
<keyword evidence="2" id="KW-0472">Membrane</keyword>
<feature type="transmembrane region" description="Helical" evidence="2">
    <location>
        <begin position="123"/>
        <end position="140"/>
    </location>
</feature>
<feature type="transmembrane region" description="Helical" evidence="2">
    <location>
        <begin position="289"/>
        <end position="309"/>
    </location>
</feature>
<keyword evidence="2" id="KW-0812">Transmembrane</keyword>
<feature type="transmembrane region" description="Helical" evidence="2">
    <location>
        <begin position="12"/>
        <end position="33"/>
    </location>
</feature>
<keyword evidence="4" id="KW-1185">Reference proteome</keyword>
<reference evidence="3 4" key="1">
    <citation type="submission" date="2018-11" db="EMBL/GenBank/DDBJ databases">
        <title>Genomic Encyclopedia of Type Strains, Phase IV (KMG-IV): sequencing the most valuable type-strain genomes for metagenomic binning, comparative biology and taxonomic classification.</title>
        <authorList>
            <person name="Goeker M."/>
        </authorList>
    </citation>
    <scope>NUCLEOTIDE SEQUENCE [LARGE SCALE GENOMIC DNA]</scope>
    <source>
        <strain evidence="3 4">DSM 16974</strain>
    </source>
</reference>
<protein>
    <submittedName>
        <fullName evidence="3">DoxX-like protein</fullName>
    </submittedName>
</protein>
<dbReference type="AlphaFoldDB" id="A0A3N1NVW9"/>
<evidence type="ECO:0000256" key="1">
    <source>
        <dbReference type="SAM" id="MobiDB-lite"/>
    </source>
</evidence>
<evidence type="ECO:0000313" key="4">
    <source>
        <dbReference type="Proteomes" id="UP000273643"/>
    </source>
</evidence>